<feature type="transmembrane region" description="Helical" evidence="1">
    <location>
        <begin position="57"/>
        <end position="76"/>
    </location>
</feature>
<keyword evidence="4" id="KW-1185">Reference proteome</keyword>
<dbReference type="Proteomes" id="UP000016648">
    <property type="component" value="Unassembled WGS sequence"/>
</dbReference>
<dbReference type="PANTHER" id="PTHR14969:SF13">
    <property type="entry name" value="AT30094P"/>
    <property type="match status" value="1"/>
</dbReference>
<feature type="transmembrane region" description="Helical" evidence="1">
    <location>
        <begin position="163"/>
        <end position="185"/>
    </location>
</feature>
<keyword evidence="1" id="KW-0472">Membrane</keyword>
<sequence>MDLSAIIEFDKQLLLQINGSDSLFLDGVMTMLTSGWFWAPLYLAFFYVVVKNNDTMAQIMLTVGGALLCILIAGGVTEGIVKPLVGRLRPCNDLSIKYLVDTVSGVSDKNFSFFSAHAANLCSLATFFSLLMRDWRLSIGLGLWAAVSCYTRLYLGMHYPSDILVGIIFGLSVGCFSYRLYLYVYNRMIPRAGFVSTQYTSSGYSLADIDVILTVMAFLFVLSVFYSLCHL</sequence>
<keyword evidence="1" id="KW-0812">Transmembrane</keyword>
<gene>
    <name evidence="3" type="ORF">HMPREF9135_1287</name>
</gene>
<feature type="transmembrane region" description="Helical" evidence="1">
    <location>
        <begin position="139"/>
        <end position="157"/>
    </location>
</feature>
<dbReference type="AlphaFoldDB" id="U2NR28"/>
<proteinExistence type="predicted"/>
<evidence type="ECO:0000256" key="1">
    <source>
        <dbReference type="SAM" id="Phobius"/>
    </source>
</evidence>
<dbReference type="InterPro" id="IPR036938">
    <property type="entry name" value="PAP2/HPO_sf"/>
</dbReference>
<dbReference type="EMBL" id="AWEY01000004">
    <property type="protein sequence ID" value="ERK40475.1"/>
    <property type="molecule type" value="Genomic_DNA"/>
</dbReference>
<reference evidence="3 4" key="1">
    <citation type="submission" date="2013-08" db="EMBL/GenBank/DDBJ databases">
        <authorList>
            <person name="Durkin A.S."/>
            <person name="Haft D.R."/>
            <person name="McCorrison J."/>
            <person name="Torralba M."/>
            <person name="Gillis M."/>
            <person name="Haft D.H."/>
            <person name="Methe B."/>
            <person name="Sutton G."/>
            <person name="Nelson K.E."/>
        </authorList>
    </citation>
    <scope>NUCLEOTIDE SEQUENCE [LARGE SCALE GENOMIC DNA]</scope>
    <source>
        <strain evidence="3 4">F0067</strain>
    </source>
</reference>
<name>U2NR28_9BACT</name>
<dbReference type="InterPro" id="IPR000326">
    <property type="entry name" value="PAP2/HPO"/>
</dbReference>
<evidence type="ECO:0000259" key="2">
    <source>
        <dbReference type="SMART" id="SM00014"/>
    </source>
</evidence>
<comment type="caution">
    <text evidence="3">The sequence shown here is derived from an EMBL/GenBank/DDBJ whole genome shotgun (WGS) entry which is preliminary data.</text>
</comment>
<organism evidence="3 4">
    <name type="scientific">Segatella baroniae F0067</name>
    <dbReference type="NCBI Taxonomy" id="1115809"/>
    <lineage>
        <taxon>Bacteria</taxon>
        <taxon>Pseudomonadati</taxon>
        <taxon>Bacteroidota</taxon>
        <taxon>Bacteroidia</taxon>
        <taxon>Bacteroidales</taxon>
        <taxon>Prevotellaceae</taxon>
        <taxon>Segatella</taxon>
    </lineage>
</organism>
<protein>
    <submittedName>
        <fullName evidence="3">PAP2 family protein</fullName>
    </submittedName>
</protein>
<dbReference type="PATRIC" id="fig|1115809.3.peg.68"/>
<feature type="domain" description="Phosphatidic acid phosphatase type 2/haloperoxidase" evidence="2">
    <location>
        <begin position="63"/>
        <end position="178"/>
    </location>
</feature>
<dbReference type="Gene3D" id="1.20.144.10">
    <property type="entry name" value="Phosphatidic acid phosphatase type 2/haloperoxidase"/>
    <property type="match status" value="1"/>
</dbReference>
<evidence type="ECO:0000313" key="3">
    <source>
        <dbReference type="EMBL" id="ERK40475.1"/>
    </source>
</evidence>
<accession>U2NR28</accession>
<dbReference type="Pfam" id="PF01569">
    <property type="entry name" value="PAP2"/>
    <property type="match status" value="1"/>
</dbReference>
<dbReference type="RefSeq" id="WP_021588512.1">
    <property type="nucleotide sequence ID" value="NZ_AWEY01000004.1"/>
</dbReference>
<dbReference type="SMART" id="SM00014">
    <property type="entry name" value="acidPPc"/>
    <property type="match status" value="1"/>
</dbReference>
<evidence type="ECO:0000313" key="4">
    <source>
        <dbReference type="Proteomes" id="UP000016648"/>
    </source>
</evidence>
<keyword evidence="1" id="KW-1133">Transmembrane helix</keyword>
<feature type="transmembrane region" description="Helical" evidence="1">
    <location>
        <begin position="28"/>
        <end position="50"/>
    </location>
</feature>
<feature type="transmembrane region" description="Helical" evidence="1">
    <location>
        <begin position="111"/>
        <end position="132"/>
    </location>
</feature>
<feature type="transmembrane region" description="Helical" evidence="1">
    <location>
        <begin position="206"/>
        <end position="228"/>
    </location>
</feature>
<dbReference type="PANTHER" id="PTHR14969">
    <property type="entry name" value="SPHINGOSINE-1-PHOSPHATE PHOSPHOHYDROLASE"/>
    <property type="match status" value="1"/>
</dbReference>
<dbReference type="SUPFAM" id="SSF48317">
    <property type="entry name" value="Acid phosphatase/Vanadium-dependent haloperoxidase"/>
    <property type="match status" value="1"/>
</dbReference>